<dbReference type="GO" id="GO:0042134">
    <property type="term" value="F:rRNA primary transcript binding"/>
    <property type="evidence" value="ECO:0007669"/>
    <property type="project" value="InterPro"/>
</dbReference>
<evidence type="ECO:0000313" key="2">
    <source>
        <dbReference type="EMBL" id="KCZ82179.1"/>
    </source>
</evidence>
<dbReference type="EMBL" id="KK365132">
    <property type="protein sequence ID" value="KCZ82179.1"/>
    <property type="molecule type" value="Genomic_DNA"/>
</dbReference>
<dbReference type="GO" id="GO:0000460">
    <property type="term" value="P:maturation of 5.8S rRNA"/>
    <property type="evidence" value="ECO:0007669"/>
    <property type="project" value="TreeGrafter"/>
</dbReference>
<dbReference type="AlphaFoldDB" id="A0A059F5C0"/>
<dbReference type="PANTHER" id="PTHR22734">
    <property type="entry name" value="U3 SMALL NUCLEOLAR RIBONUCLEOPROTEIN PROTEIN IMP4"/>
    <property type="match status" value="1"/>
</dbReference>
<dbReference type="STRING" id="1288291.A0A059F5C0"/>
<dbReference type="HOGENOM" id="CLU_127204_0_0_1"/>
<dbReference type="GO" id="GO:0030687">
    <property type="term" value="C:preribosome, large subunit precursor"/>
    <property type="evidence" value="ECO:0007669"/>
    <property type="project" value="TreeGrafter"/>
</dbReference>
<dbReference type="Pfam" id="PF04427">
    <property type="entry name" value="Brix"/>
    <property type="match status" value="1"/>
</dbReference>
<organism evidence="2 3">
    <name type="scientific">Anncaliia algerae PRA339</name>
    <dbReference type="NCBI Taxonomy" id="1288291"/>
    <lineage>
        <taxon>Eukaryota</taxon>
        <taxon>Fungi</taxon>
        <taxon>Fungi incertae sedis</taxon>
        <taxon>Microsporidia</taxon>
        <taxon>Tubulinosematoidea</taxon>
        <taxon>Tubulinosematidae</taxon>
        <taxon>Anncaliia</taxon>
    </lineage>
</organism>
<accession>A0A059F5C0</accession>
<feature type="domain" description="Brix" evidence="1">
    <location>
        <begin position="1"/>
        <end position="164"/>
    </location>
</feature>
<dbReference type="GO" id="GO:0000470">
    <property type="term" value="P:maturation of LSU-rRNA"/>
    <property type="evidence" value="ECO:0007669"/>
    <property type="project" value="TreeGrafter"/>
</dbReference>
<evidence type="ECO:0000313" key="3">
    <source>
        <dbReference type="Proteomes" id="UP000030655"/>
    </source>
</evidence>
<keyword evidence="3" id="KW-1185">Reference proteome</keyword>
<name>A0A059F5C0_9MICR</name>
<reference evidence="2 3" key="2">
    <citation type="submission" date="2014-03" db="EMBL/GenBank/DDBJ databases">
        <title>The Genome Sequence of Anncaliia algerae insect isolate PRA339.</title>
        <authorList>
            <consortium name="The Broad Institute Genome Sequencing Platform"/>
            <consortium name="The Broad Institute Genome Sequencing Center for Infectious Disease"/>
            <person name="Cuomo C."/>
            <person name="Becnel J."/>
            <person name="Sanscrainte N."/>
            <person name="Walker B."/>
            <person name="Young S.K."/>
            <person name="Zeng Q."/>
            <person name="Gargeya S."/>
            <person name="Fitzgerald M."/>
            <person name="Haas B."/>
            <person name="Abouelleil A."/>
            <person name="Alvarado L."/>
            <person name="Arachchi H.M."/>
            <person name="Berlin A.M."/>
            <person name="Chapman S.B."/>
            <person name="Dewar J."/>
            <person name="Goldberg J."/>
            <person name="Griggs A."/>
            <person name="Gujja S."/>
            <person name="Hansen M."/>
            <person name="Howarth C."/>
            <person name="Imamovic A."/>
            <person name="Larimer J."/>
            <person name="McCowan C."/>
            <person name="Murphy C."/>
            <person name="Neiman D."/>
            <person name="Pearson M."/>
            <person name="Priest M."/>
            <person name="Roberts A."/>
            <person name="Saif S."/>
            <person name="Shea T."/>
            <person name="Sisk P."/>
            <person name="Sykes S."/>
            <person name="Wortman J."/>
            <person name="Nusbaum C."/>
            <person name="Birren B."/>
        </authorList>
    </citation>
    <scope>NUCLEOTIDE SEQUENCE [LARGE SCALE GENOMIC DNA]</scope>
    <source>
        <strain evidence="2 3">PRA339</strain>
    </source>
</reference>
<dbReference type="InterPro" id="IPR007109">
    <property type="entry name" value="Brix"/>
</dbReference>
<dbReference type="InterPro" id="IPR044281">
    <property type="entry name" value="IMP4/RPF1"/>
</dbReference>
<sequence length="177" mass="20933">MLVAINIPEDACKETKELANELILIIPYTFISNEKTDIRISIREYNHLKPYILRIEDSTGEVEFKIVQYLSKSKLRNRSIITDDVPQLIVNNFTSQLGSDVVSWLEKLFPLKIEGRQVATFQCQNDFIFFRMYRYIFKEEKVNLQDIGPHLCLRLMKIKKNEEEIVIKKYDKKVQTL</sequence>
<dbReference type="OrthoDB" id="264354at2759"/>
<reference evidence="3" key="1">
    <citation type="submission" date="2013-02" db="EMBL/GenBank/DDBJ databases">
        <authorList>
            <consortium name="The Broad Institute Genome Sequencing Platform"/>
            <person name="Cuomo C."/>
            <person name="Becnel J."/>
            <person name="Sanscrainte N."/>
            <person name="Walker B."/>
            <person name="Young S.K."/>
            <person name="Zeng Q."/>
            <person name="Gargeya S."/>
            <person name="Fitzgerald M."/>
            <person name="Haas B."/>
            <person name="Abouelleil A."/>
            <person name="Alvarado L."/>
            <person name="Arachchi H.M."/>
            <person name="Berlin A.M."/>
            <person name="Chapman S.B."/>
            <person name="Dewar J."/>
            <person name="Goldberg J."/>
            <person name="Griggs A."/>
            <person name="Gujja S."/>
            <person name="Hansen M."/>
            <person name="Howarth C."/>
            <person name="Imamovic A."/>
            <person name="Larimer J."/>
            <person name="McCowan C."/>
            <person name="Murphy C."/>
            <person name="Neiman D."/>
            <person name="Pearson M."/>
            <person name="Priest M."/>
            <person name="Roberts A."/>
            <person name="Saif S."/>
            <person name="Shea T."/>
            <person name="Sisk P."/>
            <person name="Sykes S."/>
            <person name="Wortman J."/>
            <person name="Nusbaum C."/>
            <person name="Birren B."/>
        </authorList>
    </citation>
    <scope>NUCLEOTIDE SEQUENCE [LARGE SCALE GENOMIC DNA]</scope>
    <source>
        <strain evidence="3">PRA339</strain>
    </source>
</reference>
<dbReference type="PROSITE" id="PS50833">
    <property type="entry name" value="BRIX"/>
    <property type="match status" value="1"/>
</dbReference>
<dbReference type="SUPFAM" id="SSF52954">
    <property type="entry name" value="Class II aaRS ABD-related"/>
    <property type="match status" value="1"/>
</dbReference>
<dbReference type="VEuPathDB" id="MicrosporidiaDB:H312_00457"/>
<protein>
    <recommendedName>
        <fullName evidence="1">Brix domain-containing protein</fullName>
    </recommendedName>
</protein>
<dbReference type="GO" id="GO:0005730">
    <property type="term" value="C:nucleolus"/>
    <property type="evidence" value="ECO:0007669"/>
    <property type="project" value="TreeGrafter"/>
</dbReference>
<gene>
    <name evidence="2" type="ORF">H312_00457</name>
</gene>
<proteinExistence type="predicted"/>
<dbReference type="PANTHER" id="PTHR22734:SF3">
    <property type="entry name" value="RIBOSOME PRODUCTION FACTOR 1"/>
    <property type="match status" value="1"/>
</dbReference>
<dbReference type="SMART" id="SM00879">
    <property type="entry name" value="Brix"/>
    <property type="match status" value="1"/>
</dbReference>
<evidence type="ECO:0000259" key="1">
    <source>
        <dbReference type="PROSITE" id="PS50833"/>
    </source>
</evidence>
<dbReference type="Proteomes" id="UP000030655">
    <property type="component" value="Unassembled WGS sequence"/>
</dbReference>